<dbReference type="PANTHER" id="PTHR39550:SF1">
    <property type="entry name" value="SLL0658 PROTEIN"/>
    <property type="match status" value="1"/>
</dbReference>
<dbReference type="InterPro" id="IPR021799">
    <property type="entry name" value="PIN-like_prokaryotic"/>
</dbReference>
<evidence type="ECO:0000313" key="1">
    <source>
        <dbReference type="EMBL" id="UUO16770.1"/>
    </source>
</evidence>
<evidence type="ECO:0008006" key="3">
    <source>
        <dbReference type="Google" id="ProtNLM"/>
    </source>
</evidence>
<dbReference type="PANTHER" id="PTHR39550">
    <property type="entry name" value="SLL0658 PROTEIN"/>
    <property type="match status" value="1"/>
</dbReference>
<sequence length="123" mass="13542">MIIISDTSPLSNLAIVGYLSLLQQIYNKVIIPQGVAEELRNASDEENLIAGVLSLDWIEVIPAKNIELISVLRNNHNLDRGEAEAIASLAIGNALALELNADELLIDERLGRSYSIFQILLYN</sequence>
<evidence type="ECO:0000313" key="2">
    <source>
        <dbReference type="Proteomes" id="UP001057561"/>
    </source>
</evidence>
<name>A0ABY5M1K8_9CYAN</name>
<gene>
    <name evidence="1" type="ORF">NG743_07025</name>
</gene>
<dbReference type="Proteomes" id="UP001057561">
    <property type="component" value="Chromosome"/>
</dbReference>
<keyword evidence="2" id="KW-1185">Reference proteome</keyword>
<dbReference type="RefSeq" id="WP_257121755.1">
    <property type="nucleotide sequence ID" value="NZ_CP099464.1"/>
</dbReference>
<proteinExistence type="predicted"/>
<organism evidence="1 2">
    <name type="scientific">Dolichospermum heterosporum TAC447</name>
    <dbReference type="NCBI Taxonomy" id="747523"/>
    <lineage>
        <taxon>Bacteria</taxon>
        <taxon>Bacillati</taxon>
        <taxon>Cyanobacteriota</taxon>
        <taxon>Cyanophyceae</taxon>
        <taxon>Nostocales</taxon>
        <taxon>Aphanizomenonaceae</taxon>
        <taxon>Dolichospermum</taxon>
        <taxon>Dolichospermum heterosporum</taxon>
    </lineage>
</organism>
<reference evidence="1" key="1">
    <citation type="submission" date="2022-06" db="EMBL/GenBank/DDBJ databases">
        <title>Nostosin G and Spiroidesin B from the Cyanobacterium Dolichospermum sp. NIES-1697.</title>
        <authorList>
            <person name="Phan C.-S."/>
            <person name="Mehjabin J.J."/>
            <person name="Anas A.R.J."/>
            <person name="Hayasaka M."/>
            <person name="Onoki R."/>
            <person name="Wang J."/>
            <person name="Umezawa T."/>
            <person name="Washio K."/>
            <person name="Morikawa M."/>
            <person name="Okino T."/>
        </authorList>
    </citation>
    <scope>NUCLEOTIDE SEQUENCE</scope>
    <source>
        <strain evidence="1">NIES-1697</strain>
    </source>
</reference>
<dbReference type="EMBL" id="CP099464">
    <property type="protein sequence ID" value="UUO16770.1"/>
    <property type="molecule type" value="Genomic_DNA"/>
</dbReference>
<accession>A0ABY5M1K8</accession>
<dbReference type="Pfam" id="PF11848">
    <property type="entry name" value="DUF3368"/>
    <property type="match status" value="1"/>
</dbReference>
<protein>
    <recommendedName>
        <fullName evidence="3">DUF3368 domain-containing protein</fullName>
    </recommendedName>
</protein>